<dbReference type="PANTHER" id="PTHR43591">
    <property type="entry name" value="METHYLTRANSFERASE"/>
    <property type="match status" value="1"/>
</dbReference>
<keyword evidence="2" id="KW-0489">Methyltransferase</keyword>
<dbReference type="GO" id="GO:0008757">
    <property type="term" value="F:S-adenosylmethionine-dependent methyltransferase activity"/>
    <property type="evidence" value="ECO:0007669"/>
    <property type="project" value="InterPro"/>
</dbReference>
<organism evidence="2 3">
    <name type="scientific">Denitromonas iodatirespirans</name>
    <dbReference type="NCBI Taxonomy" id="2795389"/>
    <lineage>
        <taxon>Bacteria</taxon>
        <taxon>Pseudomonadati</taxon>
        <taxon>Pseudomonadota</taxon>
        <taxon>Betaproteobacteria</taxon>
        <taxon>Rhodocyclales</taxon>
        <taxon>Zoogloeaceae</taxon>
        <taxon>Denitromonas</taxon>
    </lineage>
</organism>
<dbReference type="CDD" id="cd02440">
    <property type="entry name" value="AdoMet_MTases"/>
    <property type="match status" value="1"/>
</dbReference>
<dbReference type="Pfam" id="PF08241">
    <property type="entry name" value="Methyltransf_11"/>
    <property type="match status" value="1"/>
</dbReference>
<evidence type="ECO:0000259" key="1">
    <source>
        <dbReference type="Pfam" id="PF08241"/>
    </source>
</evidence>
<sequence length="236" mass="26413">MVTSQSPAKKKSREEIAAAYVSEPWWYDVRGFFILTFAYNSTLTSQLRFFGPNFGPDHLEVACGTGTLLDLILKWRAFKRLPAVKITGIDYAESMLAGAIRRFDKRPDMEFEHADAAEMPFEDNRFDTANIANSIHCLPDVDGALRDIVRVLKPGGTFAANVLLYPRGIQPFRTIAQRINDWGIRKGILYTPYEQSDIRARIVAAGFEIVEDSVSGNCYNVLARKPETAAQATEAV</sequence>
<accession>A0A944DFB2</accession>
<dbReference type="GO" id="GO:0032259">
    <property type="term" value="P:methylation"/>
    <property type="evidence" value="ECO:0007669"/>
    <property type="project" value="UniProtKB-KW"/>
</dbReference>
<evidence type="ECO:0000313" key="3">
    <source>
        <dbReference type="Proteomes" id="UP000694660"/>
    </source>
</evidence>
<protein>
    <submittedName>
        <fullName evidence="2">Methyltransferase domain-containing protein</fullName>
    </submittedName>
</protein>
<keyword evidence="2" id="KW-0808">Transferase</keyword>
<gene>
    <name evidence="2" type="ORF">I8J34_18675</name>
</gene>
<dbReference type="InterPro" id="IPR029063">
    <property type="entry name" value="SAM-dependent_MTases_sf"/>
</dbReference>
<keyword evidence="3" id="KW-1185">Reference proteome</keyword>
<evidence type="ECO:0000313" key="2">
    <source>
        <dbReference type="EMBL" id="MBT0963212.1"/>
    </source>
</evidence>
<reference evidence="3" key="1">
    <citation type="journal article" date="2022" name="ISME J.">
        <title>Genetic and phylogenetic analysis of dissimilatory iodate-reducing bacteria identifies potential niches across the world's oceans.</title>
        <authorList>
            <person name="Reyes-Umana V."/>
            <person name="Henning Z."/>
            <person name="Lee K."/>
            <person name="Barnum T.P."/>
            <person name="Coates J.D."/>
        </authorList>
    </citation>
    <scope>NUCLEOTIDE SEQUENCE [LARGE SCALE GENOMIC DNA]</scope>
    <source>
        <strain evidence="3">IR12</strain>
    </source>
</reference>
<dbReference type="SUPFAM" id="SSF53335">
    <property type="entry name" value="S-adenosyl-L-methionine-dependent methyltransferases"/>
    <property type="match status" value="1"/>
</dbReference>
<name>A0A944DFB2_DENI1</name>
<dbReference type="Proteomes" id="UP000694660">
    <property type="component" value="Unassembled WGS sequence"/>
</dbReference>
<feature type="domain" description="Methyltransferase type 11" evidence="1">
    <location>
        <begin position="59"/>
        <end position="159"/>
    </location>
</feature>
<dbReference type="Gene3D" id="3.40.50.150">
    <property type="entry name" value="Vaccinia Virus protein VP39"/>
    <property type="match status" value="1"/>
</dbReference>
<dbReference type="AlphaFoldDB" id="A0A944DFB2"/>
<dbReference type="RefSeq" id="WP_214363148.1">
    <property type="nucleotide sequence ID" value="NZ_JAEKFT010000026.1"/>
</dbReference>
<comment type="caution">
    <text evidence="2">The sequence shown here is derived from an EMBL/GenBank/DDBJ whole genome shotgun (WGS) entry which is preliminary data.</text>
</comment>
<proteinExistence type="predicted"/>
<dbReference type="EMBL" id="JAEKFT010000026">
    <property type="protein sequence ID" value="MBT0963212.1"/>
    <property type="molecule type" value="Genomic_DNA"/>
</dbReference>
<dbReference type="InterPro" id="IPR013216">
    <property type="entry name" value="Methyltransf_11"/>
</dbReference>